<dbReference type="PROSITE" id="PS51257">
    <property type="entry name" value="PROKAR_LIPOPROTEIN"/>
    <property type="match status" value="1"/>
</dbReference>
<gene>
    <name evidence="2" type="ORF">FHS57_000651</name>
</gene>
<keyword evidence="1" id="KW-1133">Transmembrane helix</keyword>
<feature type="transmembrane region" description="Helical" evidence="1">
    <location>
        <begin position="6"/>
        <end position="24"/>
    </location>
</feature>
<accession>A0A7W6ENM9</accession>
<comment type="caution">
    <text evidence="2">The sequence shown here is derived from an EMBL/GenBank/DDBJ whole genome shotgun (WGS) entry which is preliminary data.</text>
</comment>
<keyword evidence="3" id="KW-1185">Reference proteome</keyword>
<evidence type="ECO:0000313" key="2">
    <source>
        <dbReference type="EMBL" id="MBB3836669.1"/>
    </source>
</evidence>
<evidence type="ECO:0000256" key="1">
    <source>
        <dbReference type="SAM" id="Phobius"/>
    </source>
</evidence>
<evidence type="ECO:0008006" key="4">
    <source>
        <dbReference type="Google" id="ProtNLM"/>
    </source>
</evidence>
<dbReference type="RefSeq" id="WP_183971432.1">
    <property type="nucleotide sequence ID" value="NZ_JACIBY010000001.1"/>
</dbReference>
<evidence type="ECO:0000313" key="3">
    <source>
        <dbReference type="Proteomes" id="UP000541352"/>
    </source>
</evidence>
<dbReference type="AlphaFoldDB" id="A0A7W6ENM9"/>
<reference evidence="2 3" key="1">
    <citation type="submission" date="2020-08" db="EMBL/GenBank/DDBJ databases">
        <title>Genomic Encyclopedia of Type Strains, Phase IV (KMG-IV): sequencing the most valuable type-strain genomes for metagenomic binning, comparative biology and taxonomic classification.</title>
        <authorList>
            <person name="Goeker M."/>
        </authorList>
    </citation>
    <scope>NUCLEOTIDE SEQUENCE [LARGE SCALE GENOMIC DNA]</scope>
    <source>
        <strain evidence="2 3">DSM 17976</strain>
    </source>
</reference>
<keyword evidence="1" id="KW-0812">Transmembrane</keyword>
<dbReference type="Proteomes" id="UP000541352">
    <property type="component" value="Unassembled WGS sequence"/>
</dbReference>
<organism evidence="2 3">
    <name type="scientific">Runella defluvii</name>
    <dbReference type="NCBI Taxonomy" id="370973"/>
    <lineage>
        <taxon>Bacteria</taxon>
        <taxon>Pseudomonadati</taxon>
        <taxon>Bacteroidota</taxon>
        <taxon>Cytophagia</taxon>
        <taxon>Cytophagales</taxon>
        <taxon>Spirosomataceae</taxon>
        <taxon>Runella</taxon>
    </lineage>
</organism>
<dbReference type="EMBL" id="JACIBY010000001">
    <property type="protein sequence ID" value="MBB3836669.1"/>
    <property type="molecule type" value="Genomic_DNA"/>
</dbReference>
<name>A0A7W6ENM9_9BACT</name>
<protein>
    <recommendedName>
        <fullName evidence="4">Lipoprotein</fullName>
    </recommendedName>
</protein>
<keyword evidence="1" id="KW-0472">Membrane</keyword>
<proteinExistence type="predicted"/>
<sequence length="204" mass="23547">MRKIPVIFIAFSVTFYGCIFDIGFDKDQHRVNVPVLVSNLKDTLNIGDTLTFSAAISNPVEVTDISKERKRTFEGTLSGSVGFVILLYRFAENNTGVRDIVPIQDRPFAFNFIAEKGFFPRVPPSIEFDFDSGKFSFKFKVVPLKKGLYALRLEPEYISIKNNNNYLEGHIYPYFANKELNHKLTDNPKDSPRYNDTWVFFYVR</sequence>